<dbReference type="Pfam" id="PF00106">
    <property type="entry name" value="adh_short"/>
    <property type="match status" value="1"/>
</dbReference>
<evidence type="ECO:0000256" key="2">
    <source>
        <dbReference type="ARBA" id="ARBA00022857"/>
    </source>
</evidence>
<dbReference type="PROSITE" id="PS00061">
    <property type="entry name" value="ADH_SHORT"/>
    <property type="match status" value="1"/>
</dbReference>
<dbReference type="AlphaFoldDB" id="A0A8H7QJE2"/>
<dbReference type="GO" id="GO:0005737">
    <property type="term" value="C:cytoplasm"/>
    <property type="evidence" value="ECO:0007669"/>
    <property type="project" value="TreeGrafter"/>
</dbReference>
<proteinExistence type="inferred from homology"/>
<keyword evidence="3" id="KW-0560">Oxidoreductase</keyword>
<organism evidence="5 6">
    <name type="scientific">Mucor plumbeus</name>
    <dbReference type="NCBI Taxonomy" id="97098"/>
    <lineage>
        <taxon>Eukaryota</taxon>
        <taxon>Fungi</taxon>
        <taxon>Fungi incertae sedis</taxon>
        <taxon>Mucoromycota</taxon>
        <taxon>Mucoromycotina</taxon>
        <taxon>Mucoromycetes</taxon>
        <taxon>Mucorales</taxon>
        <taxon>Mucorineae</taxon>
        <taxon>Mucoraceae</taxon>
        <taxon>Mucor</taxon>
    </lineage>
</organism>
<feature type="non-terminal residue" evidence="5">
    <location>
        <position position="1"/>
    </location>
</feature>
<dbReference type="Gene3D" id="3.40.50.720">
    <property type="entry name" value="NAD(P)-binding Rossmann-like Domain"/>
    <property type="match status" value="1"/>
</dbReference>
<evidence type="ECO:0000256" key="1">
    <source>
        <dbReference type="ARBA" id="ARBA00006484"/>
    </source>
</evidence>
<evidence type="ECO:0008006" key="7">
    <source>
        <dbReference type="Google" id="ProtNLM"/>
    </source>
</evidence>
<accession>A0A8H7QJE2</accession>
<dbReference type="PRINTS" id="PR00081">
    <property type="entry name" value="GDHRDH"/>
</dbReference>
<dbReference type="PANTHER" id="PTHR44229:SF4">
    <property type="entry name" value="15-HYDROXYPROSTAGLANDIN DEHYDROGENASE [NAD(+)]"/>
    <property type="match status" value="1"/>
</dbReference>
<sequence>NLFHLFLIYKMLAGDSLSNLKGKVAVLTGASRGIGKAIADALIANGANVVIGDILVKEGEEVVAAYNAKAGTKVAAFIHTDVTKYSDNQALFKLADAEFGGVDYALLNAGIGSNANSMFTPMDDKLEEKMIDINTTAVIKGTKVALLHMAKRGGGSIVHLASVAGFFSSPDLASYSASKHGVIGYTRSFQLMPQICNVRVNAICPFWVETDLIASVNTTGVSEDPYNNVIKNSPRTSIKTVVDGFLTLVLDTSRNTQTLMALPEGLKIMEPLVPLASFTNEKTKEAQTQYLAASIPIGKAQLAAAIERYGI</sequence>
<dbReference type="InterPro" id="IPR036291">
    <property type="entry name" value="NAD(P)-bd_dom_sf"/>
</dbReference>
<evidence type="ECO:0000256" key="3">
    <source>
        <dbReference type="ARBA" id="ARBA00023002"/>
    </source>
</evidence>
<gene>
    <name evidence="5" type="ORF">INT46_006359</name>
</gene>
<protein>
    <recommendedName>
        <fullName evidence="7">NAD(P)-binding protein</fullName>
    </recommendedName>
</protein>
<dbReference type="InterPro" id="IPR020904">
    <property type="entry name" value="Sc_DH/Rdtase_CS"/>
</dbReference>
<evidence type="ECO:0000313" key="6">
    <source>
        <dbReference type="Proteomes" id="UP000650833"/>
    </source>
</evidence>
<name>A0A8H7QJE2_9FUNG</name>
<dbReference type="Proteomes" id="UP000650833">
    <property type="component" value="Unassembled WGS sequence"/>
</dbReference>
<keyword evidence="6" id="KW-1185">Reference proteome</keyword>
<dbReference type="PRINTS" id="PR00080">
    <property type="entry name" value="SDRFAMILY"/>
</dbReference>
<dbReference type="InterPro" id="IPR002347">
    <property type="entry name" value="SDR_fam"/>
</dbReference>
<dbReference type="GO" id="GO:0016616">
    <property type="term" value="F:oxidoreductase activity, acting on the CH-OH group of donors, NAD or NADP as acceptor"/>
    <property type="evidence" value="ECO:0007669"/>
    <property type="project" value="TreeGrafter"/>
</dbReference>
<comment type="similarity">
    <text evidence="1 4">Belongs to the short-chain dehydrogenases/reductases (SDR) family.</text>
</comment>
<evidence type="ECO:0000313" key="5">
    <source>
        <dbReference type="EMBL" id="KAG2193150.1"/>
    </source>
</evidence>
<dbReference type="PANTHER" id="PTHR44229">
    <property type="entry name" value="15-HYDROXYPROSTAGLANDIN DEHYDROGENASE [NAD(+)]"/>
    <property type="match status" value="1"/>
</dbReference>
<comment type="caution">
    <text evidence="5">The sequence shown here is derived from an EMBL/GenBank/DDBJ whole genome shotgun (WGS) entry which is preliminary data.</text>
</comment>
<dbReference type="OrthoDB" id="5840532at2759"/>
<evidence type="ECO:0000256" key="4">
    <source>
        <dbReference type="RuleBase" id="RU000363"/>
    </source>
</evidence>
<keyword evidence="2" id="KW-0521">NADP</keyword>
<dbReference type="EMBL" id="JAEPRC010000671">
    <property type="protein sequence ID" value="KAG2193150.1"/>
    <property type="molecule type" value="Genomic_DNA"/>
</dbReference>
<dbReference type="SUPFAM" id="SSF51735">
    <property type="entry name" value="NAD(P)-binding Rossmann-fold domains"/>
    <property type="match status" value="1"/>
</dbReference>
<reference evidence="5" key="1">
    <citation type="submission" date="2020-12" db="EMBL/GenBank/DDBJ databases">
        <title>Metabolic potential, ecology and presence of endohyphal bacteria is reflected in genomic diversity of Mucoromycotina.</title>
        <authorList>
            <person name="Muszewska A."/>
            <person name="Okrasinska A."/>
            <person name="Steczkiewicz K."/>
            <person name="Drgas O."/>
            <person name="Orlowska M."/>
            <person name="Perlinska-Lenart U."/>
            <person name="Aleksandrzak-Piekarczyk T."/>
            <person name="Szatraj K."/>
            <person name="Zielenkiewicz U."/>
            <person name="Pilsyk S."/>
            <person name="Malc E."/>
            <person name="Mieczkowski P."/>
            <person name="Kruszewska J.S."/>
            <person name="Biernat P."/>
            <person name="Pawlowska J."/>
        </authorList>
    </citation>
    <scope>NUCLEOTIDE SEQUENCE</scope>
    <source>
        <strain evidence="5">CBS 226.32</strain>
    </source>
</reference>